<dbReference type="InterPro" id="IPR000477">
    <property type="entry name" value="RT_dom"/>
</dbReference>
<dbReference type="PANTHER" id="PTHR37984">
    <property type="entry name" value="PROTEIN CBG26694"/>
    <property type="match status" value="1"/>
</dbReference>
<sequence>MGLVKRVNEIDGTLFGDIGLLKCDPVKIQLKENAVPYSINTARRVPFPILSKVKEELEYMVSVGVIEPVTEPTDWCAPMVPVVKRNGNIRICVDLKKLNESVRRERFILPTFDDIIPKLVGARVFSKLDASSGFYQMPLDPESSRYTTFITPFWAVLFPPRPIRDYISTSGVPT</sequence>
<proteinExistence type="predicted"/>
<dbReference type="Proteomes" id="UP000695022">
    <property type="component" value="Unplaced"/>
</dbReference>
<dbReference type="Gene3D" id="3.10.10.10">
    <property type="entry name" value="HIV Type 1 Reverse Transcriptase, subunit A, domain 1"/>
    <property type="match status" value="1"/>
</dbReference>
<name>A0ABM1F645_PRICU</name>
<dbReference type="InterPro" id="IPR043502">
    <property type="entry name" value="DNA/RNA_pol_sf"/>
</dbReference>
<dbReference type="InterPro" id="IPR043128">
    <property type="entry name" value="Rev_trsase/Diguanyl_cyclase"/>
</dbReference>
<dbReference type="Gene3D" id="3.30.70.270">
    <property type="match status" value="1"/>
</dbReference>
<protein>
    <submittedName>
        <fullName evidence="3">Uncharacterized protein K02A2.6-like</fullName>
    </submittedName>
</protein>
<dbReference type="PANTHER" id="PTHR37984:SF8">
    <property type="entry name" value="CCHC-TYPE DOMAIN-CONTAINING PROTEIN"/>
    <property type="match status" value="1"/>
</dbReference>
<dbReference type="CDD" id="cd01647">
    <property type="entry name" value="RT_LTR"/>
    <property type="match status" value="1"/>
</dbReference>
<dbReference type="GeneID" id="106819857"/>
<evidence type="ECO:0000313" key="2">
    <source>
        <dbReference type="Proteomes" id="UP000695022"/>
    </source>
</evidence>
<organism evidence="2 3">
    <name type="scientific">Priapulus caudatus</name>
    <name type="common">Priapulid worm</name>
    <dbReference type="NCBI Taxonomy" id="37621"/>
    <lineage>
        <taxon>Eukaryota</taxon>
        <taxon>Metazoa</taxon>
        <taxon>Ecdysozoa</taxon>
        <taxon>Scalidophora</taxon>
        <taxon>Priapulida</taxon>
        <taxon>Priapulimorpha</taxon>
        <taxon>Priapulimorphida</taxon>
        <taxon>Priapulidae</taxon>
        <taxon>Priapulus</taxon>
    </lineage>
</organism>
<accession>A0ABM1F645</accession>
<dbReference type="SUPFAM" id="SSF56672">
    <property type="entry name" value="DNA/RNA polymerases"/>
    <property type="match status" value="1"/>
</dbReference>
<keyword evidence="2" id="KW-1185">Reference proteome</keyword>
<dbReference type="RefSeq" id="XP_014679916.1">
    <property type="nucleotide sequence ID" value="XM_014824430.1"/>
</dbReference>
<dbReference type="Pfam" id="PF00078">
    <property type="entry name" value="RVT_1"/>
    <property type="match status" value="1"/>
</dbReference>
<dbReference type="PROSITE" id="PS50878">
    <property type="entry name" value="RT_POL"/>
    <property type="match status" value="1"/>
</dbReference>
<gene>
    <name evidence="3" type="primary">LOC106819857</name>
</gene>
<dbReference type="InterPro" id="IPR050951">
    <property type="entry name" value="Retrovirus_Pol_polyprotein"/>
</dbReference>
<feature type="domain" description="Reverse transcriptase" evidence="1">
    <location>
        <begin position="63"/>
        <end position="174"/>
    </location>
</feature>
<reference evidence="3" key="1">
    <citation type="submission" date="2025-08" db="UniProtKB">
        <authorList>
            <consortium name="RefSeq"/>
        </authorList>
    </citation>
    <scope>IDENTIFICATION</scope>
</reference>
<evidence type="ECO:0000313" key="3">
    <source>
        <dbReference type="RefSeq" id="XP_014679916.1"/>
    </source>
</evidence>
<evidence type="ECO:0000259" key="1">
    <source>
        <dbReference type="PROSITE" id="PS50878"/>
    </source>
</evidence>